<protein>
    <recommendedName>
        <fullName evidence="1">Methyltransferase type 12 domain-containing protein</fullName>
    </recommendedName>
</protein>
<evidence type="ECO:0000313" key="2">
    <source>
        <dbReference type="EMBL" id="PIW33731.1"/>
    </source>
</evidence>
<evidence type="ECO:0000313" key="3">
    <source>
        <dbReference type="Proteomes" id="UP000230025"/>
    </source>
</evidence>
<gene>
    <name evidence="2" type="ORF">COW28_02990</name>
</gene>
<reference evidence="3" key="1">
    <citation type="submission" date="2017-09" db="EMBL/GenBank/DDBJ databases">
        <title>Depth-based differentiation of microbial function through sediment-hosted aquifers and enrichment of novel symbionts in the deep terrestrial subsurface.</title>
        <authorList>
            <person name="Probst A.J."/>
            <person name="Ladd B."/>
            <person name="Jarett J.K."/>
            <person name="Geller-Mcgrath D.E."/>
            <person name="Sieber C.M.K."/>
            <person name="Emerson J.B."/>
            <person name="Anantharaman K."/>
            <person name="Thomas B.C."/>
            <person name="Malmstrom R."/>
            <person name="Stieglmeier M."/>
            <person name="Klingl A."/>
            <person name="Woyke T."/>
            <person name="Ryan C.M."/>
            <person name="Banfield J.F."/>
        </authorList>
    </citation>
    <scope>NUCLEOTIDE SEQUENCE [LARGE SCALE GENOMIC DNA]</scope>
</reference>
<dbReference type="InterPro" id="IPR029063">
    <property type="entry name" value="SAM-dependent_MTases_sf"/>
</dbReference>
<name>A0A2M7GZ46_9BACT</name>
<dbReference type="AlphaFoldDB" id="A0A2M7GZ46"/>
<dbReference type="SUPFAM" id="SSF53335">
    <property type="entry name" value="S-adenosyl-L-methionine-dependent methyltransferases"/>
    <property type="match status" value="1"/>
</dbReference>
<feature type="non-terminal residue" evidence="2">
    <location>
        <position position="1"/>
    </location>
</feature>
<sequence length="220" mass="25289">VKSLLFPDLMAYLNITQQDLLERYKESPEVRMEELHKKWHGDNVDFYRQDLPDYLLELARFNTLDEYWQGRLGQIGDFRDAQVVDLGCGIGTASLFLGTNRNKVVGYDICATLLDFAEFRRQQFGLSKVQFVRELPVEALREADLVIAVDVLEHIEDLGSFLKEVGGSMKPEAKLYHADAFLDKRSMHYDHSEKLHQYLLDANLFKIDTAWAVKGGKTNA</sequence>
<dbReference type="Pfam" id="PF08242">
    <property type="entry name" value="Methyltransf_12"/>
    <property type="match status" value="1"/>
</dbReference>
<dbReference type="Proteomes" id="UP000230025">
    <property type="component" value="Unassembled WGS sequence"/>
</dbReference>
<dbReference type="CDD" id="cd02440">
    <property type="entry name" value="AdoMet_MTases"/>
    <property type="match status" value="1"/>
</dbReference>
<dbReference type="Gene3D" id="3.40.50.150">
    <property type="entry name" value="Vaccinia Virus protein VP39"/>
    <property type="match status" value="1"/>
</dbReference>
<evidence type="ECO:0000259" key="1">
    <source>
        <dbReference type="Pfam" id="PF08242"/>
    </source>
</evidence>
<organism evidence="2 3">
    <name type="scientific">bacterium (Candidatus Ratteibacteria) CG15_BIG_FIL_POST_REV_8_21_14_020_41_12</name>
    <dbReference type="NCBI Taxonomy" id="2014291"/>
    <lineage>
        <taxon>Bacteria</taxon>
        <taxon>Candidatus Ratteibacteria</taxon>
    </lineage>
</organism>
<comment type="caution">
    <text evidence="2">The sequence shown here is derived from an EMBL/GenBank/DDBJ whole genome shotgun (WGS) entry which is preliminary data.</text>
</comment>
<accession>A0A2M7GZ46</accession>
<dbReference type="InterPro" id="IPR013217">
    <property type="entry name" value="Methyltransf_12"/>
</dbReference>
<feature type="domain" description="Methyltransferase type 12" evidence="1">
    <location>
        <begin position="84"/>
        <end position="175"/>
    </location>
</feature>
<proteinExistence type="predicted"/>
<dbReference type="EMBL" id="PFFY01000139">
    <property type="protein sequence ID" value="PIW33731.1"/>
    <property type="molecule type" value="Genomic_DNA"/>
</dbReference>